<comment type="caution">
    <text evidence="1">The sequence shown here is derived from an EMBL/GenBank/DDBJ whole genome shotgun (WGS) entry which is preliminary data.</text>
</comment>
<evidence type="ECO:0000313" key="2">
    <source>
        <dbReference type="EMBL" id="ECE6362911.1"/>
    </source>
</evidence>
<accession>A0A5Y1WM56</accession>
<reference evidence="1" key="1">
    <citation type="submission" date="2019-07" db="EMBL/GenBank/DDBJ databases">
        <authorList>
            <person name="Ashton P.M."/>
            <person name="Dallman T."/>
            <person name="Nair S."/>
            <person name="De Pinna E."/>
            <person name="Peters T."/>
            <person name="Grant K."/>
        </authorList>
    </citation>
    <scope>NUCLEOTIDE SEQUENCE</scope>
    <source>
        <strain evidence="2">319688</strain>
        <strain evidence="1">646013</strain>
    </source>
</reference>
<name>A0A5Y1WM56_SALER</name>
<dbReference type="EMBL" id="AAIAJV010000058">
    <property type="protein sequence ID" value="ECC1609085.1"/>
    <property type="molecule type" value="Genomic_DNA"/>
</dbReference>
<protein>
    <submittedName>
        <fullName evidence="1">Uncharacterized protein</fullName>
    </submittedName>
</protein>
<organism evidence="1">
    <name type="scientific">Salmonella enterica subsp. salamae</name>
    <dbReference type="NCBI Taxonomy" id="59202"/>
    <lineage>
        <taxon>Bacteria</taxon>
        <taxon>Pseudomonadati</taxon>
        <taxon>Pseudomonadota</taxon>
        <taxon>Gammaproteobacteria</taxon>
        <taxon>Enterobacterales</taxon>
        <taxon>Enterobacteriaceae</taxon>
        <taxon>Salmonella</taxon>
    </lineage>
</organism>
<dbReference type="EMBL" id="AAIIOQ010000059">
    <property type="protein sequence ID" value="ECE6362911.1"/>
    <property type="molecule type" value="Genomic_DNA"/>
</dbReference>
<evidence type="ECO:0000313" key="1">
    <source>
        <dbReference type="EMBL" id="ECC1609085.1"/>
    </source>
</evidence>
<dbReference type="AlphaFoldDB" id="A0A5Y1WM56"/>
<proteinExistence type="predicted"/>
<sequence length="97" mass="10886">MNISPGLVPTVVPLSGLAQCREELRALKGLDESLWQPRQEAFSQVLSKASRYMVLRPRLSSDMQQVMDSIHQAQLARSCQEVHAALFRALLNRADKP</sequence>
<dbReference type="Proteomes" id="UP000839852">
    <property type="component" value="Unassembled WGS sequence"/>
</dbReference>
<gene>
    <name evidence="2" type="ORF">DPA05_25410</name>
    <name evidence="1" type="ORF">FNI14_24655</name>
</gene>